<evidence type="ECO:0008006" key="4">
    <source>
        <dbReference type="Google" id="ProtNLM"/>
    </source>
</evidence>
<organism evidence="2 3">
    <name type="scientific">Streptomyces aidingensis</name>
    <dbReference type="NCBI Taxonomy" id="910347"/>
    <lineage>
        <taxon>Bacteria</taxon>
        <taxon>Bacillati</taxon>
        <taxon>Actinomycetota</taxon>
        <taxon>Actinomycetes</taxon>
        <taxon>Kitasatosporales</taxon>
        <taxon>Streptomycetaceae</taxon>
        <taxon>Streptomyces</taxon>
    </lineage>
</organism>
<dbReference type="EMBL" id="FOLM01000001">
    <property type="protein sequence ID" value="SFB86737.1"/>
    <property type="molecule type" value="Genomic_DNA"/>
</dbReference>
<sequence length="136" mass="13277">MKQATVKSLGAAAVGAAFAVTAAGSAAALGGDYVDGAVDATVRSLPGKLGAILPDGARTLAAGQGLLGTTVQEVTTTPLLQRTPLNTPLSEVVGNDILQDGSIGGVPTEGSPLQMLGGLPLAELPVGPHLVESVSL</sequence>
<feature type="chain" id="PRO_5038654847" description="GLTT repeat-containing protein" evidence="1">
    <location>
        <begin position="23"/>
        <end position="136"/>
    </location>
</feature>
<dbReference type="Proteomes" id="UP000199207">
    <property type="component" value="Unassembled WGS sequence"/>
</dbReference>
<evidence type="ECO:0000256" key="1">
    <source>
        <dbReference type="SAM" id="SignalP"/>
    </source>
</evidence>
<dbReference type="RefSeq" id="WP_093836758.1">
    <property type="nucleotide sequence ID" value="NZ_FOLM01000001.1"/>
</dbReference>
<dbReference type="AlphaFoldDB" id="A0A1I1EI69"/>
<reference evidence="2 3" key="1">
    <citation type="submission" date="2016-10" db="EMBL/GenBank/DDBJ databases">
        <authorList>
            <person name="de Groot N.N."/>
        </authorList>
    </citation>
    <scope>NUCLEOTIDE SEQUENCE [LARGE SCALE GENOMIC DNA]</scope>
    <source>
        <strain evidence="2 3">CGMCC 4.5739</strain>
    </source>
</reference>
<proteinExistence type="predicted"/>
<accession>A0A1I1EI69</accession>
<keyword evidence="3" id="KW-1185">Reference proteome</keyword>
<gene>
    <name evidence="2" type="ORF">SAMN05421773_101315</name>
</gene>
<feature type="signal peptide" evidence="1">
    <location>
        <begin position="1"/>
        <end position="22"/>
    </location>
</feature>
<keyword evidence="1" id="KW-0732">Signal</keyword>
<name>A0A1I1EI69_9ACTN</name>
<evidence type="ECO:0000313" key="2">
    <source>
        <dbReference type="EMBL" id="SFB86737.1"/>
    </source>
</evidence>
<evidence type="ECO:0000313" key="3">
    <source>
        <dbReference type="Proteomes" id="UP000199207"/>
    </source>
</evidence>
<protein>
    <recommendedName>
        <fullName evidence="4">GLTT repeat-containing protein</fullName>
    </recommendedName>
</protein>